<evidence type="ECO:0000256" key="1">
    <source>
        <dbReference type="SAM" id="Phobius"/>
    </source>
</evidence>
<reference evidence="2" key="1">
    <citation type="submission" date="2020-07" db="EMBL/GenBank/DDBJ databases">
        <title>Vallitalea pronyensis genome.</title>
        <authorList>
            <person name="Postec A."/>
        </authorList>
    </citation>
    <scope>NUCLEOTIDE SEQUENCE</scope>
    <source>
        <strain evidence="2">FatNI3</strain>
    </source>
</reference>
<keyword evidence="1" id="KW-0812">Transmembrane</keyword>
<sequence>MLEEQIHVKSKRKLLIRLIIIFLILFIIKPIKWMNFSNINKIVITNEAEKQQNPLILNDDDLIQFKELAGHYTFLTIRPFGGYKLLVNLRIDFYKNNNKKYSMYLYSSNDGIESYILLPYHIHGYNLPKKVIEALETIIKTYNFSLDTF</sequence>
<keyword evidence="1" id="KW-1133">Transmembrane helix</keyword>
<feature type="transmembrane region" description="Helical" evidence="1">
    <location>
        <begin position="14"/>
        <end position="31"/>
    </location>
</feature>
<proteinExistence type="predicted"/>
<accession>A0A8J8SGB1</accession>
<protein>
    <submittedName>
        <fullName evidence="2">Uncharacterized protein</fullName>
    </submittedName>
</protein>
<dbReference type="AlphaFoldDB" id="A0A8J8SGB1"/>
<keyword evidence="3" id="KW-1185">Reference proteome</keyword>
<organism evidence="2 3">
    <name type="scientific">Vallitalea pronyensis</name>
    <dbReference type="NCBI Taxonomy" id="1348613"/>
    <lineage>
        <taxon>Bacteria</taxon>
        <taxon>Bacillati</taxon>
        <taxon>Bacillota</taxon>
        <taxon>Clostridia</taxon>
        <taxon>Lachnospirales</taxon>
        <taxon>Vallitaleaceae</taxon>
        <taxon>Vallitalea</taxon>
    </lineage>
</organism>
<dbReference type="KEGG" id="vpy:HZI73_09850"/>
<keyword evidence="1" id="KW-0472">Membrane</keyword>
<gene>
    <name evidence="2" type="ORF">HZI73_09850</name>
</gene>
<dbReference type="RefSeq" id="WP_212698075.1">
    <property type="nucleotide sequence ID" value="NZ_CP058649.1"/>
</dbReference>
<name>A0A8J8SGB1_9FIRM</name>
<evidence type="ECO:0000313" key="2">
    <source>
        <dbReference type="EMBL" id="QUI22585.1"/>
    </source>
</evidence>
<evidence type="ECO:0000313" key="3">
    <source>
        <dbReference type="Proteomes" id="UP000683246"/>
    </source>
</evidence>
<dbReference type="EMBL" id="CP058649">
    <property type="protein sequence ID" value="QUI22585.1"/>
    <property type="molecule type" value="Genomic_DNA"/>
</dbReference>
<dbReference type="Proteomes" id="UP000683246">
    <property type="component" value="Chromosome"/>
</dbReference>